<dbReference type="EMBL" id="LJZO01000032">
    <property type="protein sequence ID" value="ROV93533.1"/>
    <property type="molecule type" value="Genomic_DNA"/>
</dbReference>
<gene>
    <name evidence="2" type="ORF">VSDG_06809</name>
</gene>
<name>A0A423VRD7_CYTCH</name>
<evidence type="ECO:0000313" key="3">
    <source>
        <dbReference type="Proteomes" id="UP000284375"/>
    </source>
</evidence>
<dbReference type="AlphaFoldDB" id="A0A423VRD7"/>
<dbReference type="OrthoDB" id="5198852at2759"/>
<reference evidence="2 3" key="1">
    <citation type="submission" date="2015-09" db="EMBL/GenBank/DDBJ databases">
        <title>Host preference determinants of Valsa canker pathogens revealed by comparative genomics.</title>
        <authorList>
            <person name="Yin Z."/>
            <person name="Huang L."/>
        </authorList>
    </citation>
    <scope>NUCLEOTIDE SEQUENCE [LARGE SCALE GENOMIC DNA]</scope>
    <source>
        <strain evidence="2 3">YSFL</strain>
    </source>
</reference>
<evidence type="ECO:0000256" key="1">
    <source>
        <dbReference type="SAM" id="MobiDB-lite"/>
    </source>
</evidence>
<keyword evidence="3" id="KW-1185">Reference proteome</keyword>
<organism evidence="2 3">
    <name type="scientific">Cytospora chrysosperma</name>
    <name type="common">Cytospora canker fungus</name>
    <name type="synonym">Sphaeria chrysosperma</name>
    <dbReference type="NCBI Taxonomy" id="252740"/>
    <lineage>
        <taxon>Eukaryota</taxon>
        <taxon>Fungi</taxon>
        <taxon>Dikarya</taxon>
        <taxon>Ascomycota</taxon>
        <taxon>Pezizomycotina</taxon>
        <taxon>Sordariomycetes</taxon>
        <taxon>Sordariomycetidae</taxon>
        <taxon>Diaporthales</taxon>
        <taxon>Cytosporaceae</taxon>
        <taxon>Cytospora</taxon>
    </lineage>
</organism>
<comment type="caution">
    <text evidence="2">The sequence shown here is derived from an EMBL/GenBank/DDBJ whole genome shotgun (WGS) entry which is preliminary data.</text>
</comment>
<dbReference type="Proteomes" id="UP000284375">
    <property type="component" value="Unassembled WGS sequence"/>
</dbReference>
<accession>A0A423VRD7</accession>
<sequence length="123" mass="13975">MYNCRKTGITSDDMSKAMADFLPEIEDLMMLPKPDALKRSYDLVIELSESSYGELDSPKASGYGDRPSDEPADLLLRKLIRKRLAAGETWDWKEDLEQLDKTSKHVGDYGIEPWPNPDDLHAD</sequence>
<feature type="region of interest" description="Disordered" evidence="1">
    <location>
        <begin position="104"/>
        <end position="123"/>
    </location>
</feature>
<proteinExistence type="predicted"/>
<evidence type="ECO:0000313" key="2">
    <source>
        <dbReference type="EMBL" id="ROV93533.1"/>
    </source>
</evidence>
<protein>
    <submittedName>
        <fullName evidence="2">Uncharacterized protein</fullName>
    </submittedName>
</protein>